<evidence type="ECO:0000256" key="2">
    <source>
        <dbReference type="SAM" id="SignalP"/>
    </source>
</evidence>
<evidence type="ECO:0000256" key="1">
    <source>
        <dbReference type="SAM" id="MobiDB-lite"/>
    </source>
</evidence>
<evidence type="ECO:0000259" key="3">
    <source>
        <dbReference type="Pfam" id="PF15508"/>
    </source>
</evidence>
<accession>A0A7S4UH84</accession>
<dbReference type="Pfam" id="PF15508">
    <property type="entry name" value="NAAA-beta"/>
    <property type="match status" value="1"/>
</dbReference>
<name>A0A7S4UH84_9DINO</name>
<keyword evidence="2" id="KW-0732">Signal</keyword>
<dbReference type="AlphaFoldDB" id="A0A7S4UH84"/>
<feature type="chain" id="PRO_5031304640" description="Acid ceramidase N-terminal domain-containing protein" evidence="2">
    <location>
        <begin position="17"/>
        <end position="402"/>
    </location>
</feature>
<proteinExistence type="predicted"/>
<feature type="signal peptide" evidence="2">
    <location>
        <begin position="1"/>
        <end position="16"/>
    </location>
</feature>
<dbReference type="InterPro" id="IPR029130">
    <property type="entry name" value="Acid_ceramidase_N"/>
</dbReference>
<evidence type="ECO:0000313" key="4">
    <source>
        <dbReference type="EMBL" id="CAE4583478.1"/>
    </source>
</evidence>
<dbReference type="PANTHER" id="PTHR28583">
    <property type="entry name" value="ACID AMIDASE"/>
    <property type="match status" value="1"/>
</dbReference>
<feature type="domain" description="Acid ceramidase N-terminal" evidence="3">
    <location>
        <begin position="20"/>
        <end position="47"/>
    </location>
</feature>
<dbReference type="Gene3D" id="3.60.60.10">
    <property type="entry name" value="Penicillin V Acylase, Chain A"/>
    <property type="match status" value="1"/>
</dbReference>
<reference evidence="4" key="1">
    <citation type="submission" date="2021-01" db="EMBL/GenBank/DDBJ databases">
        <authorList>
            <person name="Corre E."/>
            <person name="Pelletier E."/>
            <person name="Niang G."/>
            <person name="Scheremetjew M."/>
            <person name="Finn R."/>
            <person name="Kale V."/>
            <person name="Holt S."/>
            <person name="Cochrane G."/>
            <person name="Meng A."/>
            <person name="Brown T."/>
            <person name="Cohen L."/>
        </authorList>
    </citation>
    <scope>NUCLEOTIDE SEQUENCE</scope>
    <source>
        <strain evidence="4">CCMP3105</strain>
    </source>
</reference>
<feature type="region of interest" description="Disordered" evidence="1">
    <location>
        <begin position="379"/>
        <end position="402"/>
    </location>
</feature>
<protein>
    <recommendedName>
        <fullName evidence="3">Acid ceramidase N-terminal domain-containing protein</fullName>
    </recommendedName>
</protein>
<gene>
    <name evidence="4" type="ORF">AMON00008_LOCUS20360</name>
</gene>
<dbReference type="EMBL" id="HBNR01029861">
    <property type="protein sequence ID" value="CAE4583478.1"/>
    <property type="molecule type" value="Transcribed_RNA"/>
</dbReference>
<sequence>MLRYVAVLALISAAAGADSAPSEEINLDLPPAERWVAVAAKYREDIVRRCQNMGKLYQRALGDAIADRWVKAAPLDDELTAEFDSIVKAVNHPDVTRHCLVLTDMWQAVDAPTFGCTGLLAAMPNGTVLHGRNIDYDMLMMVQESVAAGTGLGGSTIFDGVFTRGGKPIAEFLAFAGSLGTTTGMRFGAYSVNSNARVKNNTMMDNLRAHEAGGGNFPWVLRKMLQTVPDFESAVSLMETTEVNAPNYFIFAGAGPYQGAIVTKDRLGTHHPWTPPTQRLDQAKGIWHLVQTNDDLLNPPDDRRRGAALVKLSTSQQSEVSMDFVQRQMQSPPVMNSDTLLTWVADPHAGTHRLVMKPPEAMAGGLLSKAAHRLLNIPMPQEFPRGPTQKGKAAFRGTLLTE</sequence>
<dbReference type="PANTHER" id="PTHR28583:SF4">
    <property type="entry name" value="N-ACYLETHANOLAMINE-HYDROLYZING ACID AMIDASE"/>
    <property type="match status" value="1"/>
</dbReference>
<dbReference type="GO" id="GO:0016810">
    <property type="term" value="F:hydrolase activity, acting on carbon-nitrogen (but not peptide) bonds"/>
    <property type="evidence" value="ECO:0007669"/>
    <property type="project" value="TreeGrafter"/>
</dbReference>
<organism evidence="4">
    <name type="scientific">Alexandrium monilatum</name>
    <dbReference type="NCBI Taxonomy" id="311494"/>
    <lineage>
        <taxon>Eukaryota</taxon>
        <taxon>Sar</taxon>
        <taxon>Alveolata</taxon>
        <taxon>Dinophyceae</taxon>
        <taxon>Gonyaulacales</taxon>
        <taxon>Pyrocystaceae</taxon>
        <taxon>Alexandrium</taxon>
    </lineage>
</organism>